<accession>A0A9U8EEQ3</accession>
<protein>
    <submittedName>
        <fullName evidence="4">Uncharacterized protein LOC106069376 isoform X1</fullName>
    </submittedName>
</protein>
<sequence>MTNVFTSTSERMPLQTFQTLHKQLNGLVTMIGSIHSHLEYISQLEWLDWPVAEETESQGGGGQDTWTWLSTMTGGHAGVVTLVLSSVVTLMLLTLLTLFLYRRHYGTQTEAKLQVELVTEVSPCVVVEQCQGSESKPEKASETDDVIKIDIKHESIKSPELFECMDTDCVAADAVNVSTNAEVAVAHRQDTCSSNVALFPGPFTAETTKIPVYTTASSPKVARPLKKNQKNRNRVNRSTSFKKFRNSGKRETFRDPKKTYMIVMMKTPLPGQGFPPAVRPSDLPSTGKCFKFNEDLTAAALGRLEHAGNQKAPEKPNCPTIEVIQSDDCPKVADDREINMTSCNTILHGQEGRTKLKRIRNPLDAKKKATRPKGRSKKGRLNNCTSTIFRMKRKALTRENTFLVDNSLLDGTYQFPPKKMTNKQLETMYKKSKLPLSDISTDHICKNFNLKKTETPVLNSLKGEGAFECYSKNSQSMSRDSPGPSVKSVAEKGRVKNDLGLRRNNSEETDSFDISPKRYRYDTFKSFQESVSLGYNVLGNIGRHNTKFLAERGQTSSNDLSSINDDAMSHLPDFFSKPAAGNFDGVYSNRDFQKSFENVDMANCKYVSYGNANFTRPVIEDRFPKVNNLNKNTCTITVEKEQQNIFEESCFNHTLKDSPNNCQTKLDKPFFKNQFGFIEENLALVKPGNRQSFASSHKTIQPTAVQNEAKINVKTFNRGSMKAFSNEKKQTHASENQNDKKMPTVHLNQISFAELAKQAEAKQINPVPQQLIPQLATHSREMSEITMDAKPLIVFYNEQNPSRREDHGFCNHPEANKRVLGKKQGLPIYVKTINKPMTNTTSEEHHRMDRDSHTCYDCHRERKQKQFIFVENHLTCDNFQSGLKCDAKFTDQEQHFYYEAGNTFHSVRNSGEDTLLWHSNTKENTSVDNHHLHQDSHRYSGACTPYDNISTITSRCNVRRLPEHLPSSGHAASRIYKDNLLRTAVIQGDNIHPNVGPQNVTQSLNTVKPSIFHPERKDNGSENEQEHFRGKPPSERYESNTRQRKYLDVLQRNKDADQYRREKTKMKRQKCNHLVKKSKSLISVGNMLSHLAAKPTKFSDQQEECVQVLKPNKWICQYREPANAAPDLKTLDDLNQRPRQLEHVKNKYIKCSKSKKTKSHRHEPYRKHSFVSTDSTPSGHCITYRNRNNCSPSRRGRFVTAPKVDPQFFHTEQSPKQCRKDTTTKTLESEQWLLVEPDDIANQRSKSSSDICQGEISESVENEQNKNVNKVDSKRSKSCVSRTVRTPEKCLNNNIALEEHSFKKGDTIVKPSETLGTLNKSNTQSSSNTLASYSNPSHVLLSSQQPTNSMTSEPGLSKSWAGEELPSTESRAEDESLTSMTKPTLKTAVQQSMTQSHTTQTDATFLTASVDVQTSPLYDNRPTGNYFPVINVGVQTSPLLGNKKTCHSKRKGFSQTPKSLRDKSKAMKMNKLMRLKYAYKSNPINGEMIVTKDFLSRQPQINQLSQQTPSTDQQQKETFLATFGAICQSVVTKSPPGKIQAKSLLYNKLGQIKDEISSDHLALGSSADITWSSNSTNGNTQVSSERKEIFLFRGLNSDLFSSQITSLAEQGNSSPAKGTEPSVVLVASAPQQDDSTHNIAFPSTSVLKHVEAVSETSTESSSKLSELKSLCLVRPSWKNANVEEIDRRVKRALRLREELHKQRSMAMEAEIKRKDSQEQEKKITPKVPKTKDKVEDQNKVPVHNASTNILHIDMFHSSSKQAESVKPPDNNSLVGLDKKSVKNSTNQEHSSNLQNRAPKTSKKVPNEGKMLICAEQKCSLQDDNDSDGNDTNALPIKPYNENVVNETDASLVKPYNENVIVSTQTSFSNIELNTLKRARVKDKNSPPTKISKVENALTKPVVHIGELVSCLPQVPLASFVEWFIETSDPNSYVSSDHSSNSSGKDREEKVTSNEVNASESEDLSCYVHYRGKTNKLHPVPSFNKQETPPSAFQFTIATNSASENEALVSHFNSKMVTESRDSNRLAQQWDQKRNDDQHATDRHCSDEDQCIHRHYPEVHFSRNQKENAVEALSTPDWCSRDGGDSVVISEISASASGTTVTQIDNSSCTVQTPTAQLAYENYSDDLSPSFTGDIETASSVDTCTADLSVFLDGYGNSFSTKGNREIISGEENKEWAAGAVTHAKFKEQTSCEMINKRMEEEKLSGPGKGHIFMNFRKTTDSHELSRYDRTRIRLLKSSDVTGIITKVQKGD</sequence>
<feature type="compositionally biased region" description="Polar residues" evidence="1">
    <location>
        <begin position="1314"/>
        <end position="1354"/>
    </location>
</feature>
<gene>
    <name evidence="4" type="primary">LOC106069376</name>
</gene>
<organism evidence="3 4">
    <name type="scientific">Biomphalaria glabrata</name>
    <name type="common">Bloodfluke planorb</name>
    <name type="synonym">Freshwater snail</name>
    <dbReference type="NCBI Taxonomy" id="6526"/>
    <lineage>
        <taxon>Eukaryota</taxon>
        <taxon>Metazoa</taxon>
        <taxon>Spiralia</taxon>
        <taxon>Lophotrochozoa</taxon>
        <taxon>Mollusca</taxon>
        <taxon>Gastropoda</taxon>
        <taxon>Heterobranchia</taxon>
        <taxon>Euthyneura</taxon>
        <taxon>Panpulmonata</taxon>
        <taxon>Hygrophila</taxon>
        <taxon>Lymnaeoidea</taxon>
        <taxon>Planorbidae</taxon>
        <taxon>Biomphalaria</taxon>
    </lineage>
</organism>
<keyword evidence="2" id="KW-1133">Transmembrane helix</keyword>
<dbReference type="RefSeq" id="XP_013084485.2">
    <property type="nucleotide sequence ID" value="XM_013229031.2"/>
</dbReference>
<keyword evidence="2" id="KW-0472">Membrane</keyword>
<feature type="compositionally biased region" description="Basic and acidic residues" evidence="1">
    <location>
        <begin position="1013"/>
        <end position="1042"/>
    </location>
</feature>
<feature type="compositionally biased region" description="Basic and acidic residues" evidence="1">
    <location>
        <begin position="2030"/>
        <end position="2042"/>
    </location>
</feature>
<feature type="compositionally biased region" description="Basic and acidic residues" evidence="1">
    <location>
        <begin position="1709"/>
        <end position="1735"/>
    </location>
</feature>
<feature type="transmembrane region" description="Helical" evidence="2">
    <location>
        <begin position="79"/>
        <end position="101"/>
    </location>
</feature>
<dbReference type="GeneID" id="106069376"/>
<dbReference type="OrthoDB" id="6161786at2759"/>
<feature type="compositionally biased region" description="Basic and acidic residues" evidence="1">
    <location>
        <begin position="489"/>
        <end position="506"/>
    </location>
</feature>
<feature type="region of interest" description="Disordered" evidence="1">
    <location>
        <begin position="1313"/>
        <end position="1380"/>
    </location>
</feature>
<feature type="compositionally biased region" description="Low complexity" evidence="1">
    <location>
        <begin position="1930"/>
        <end position="1942"/>
    </location>
</feature>
<name>A0A9U8EEQ3_BIOGL</name>
<feature type="region of interest" description="Disordered" evidence="1">
    <location>
        <begin position="473"/>
        <end position="512"/>
    </location>
</feature>
<feature type="region of interest" description="Disordered" evidence="1">
    <location>
        <begin position="1706"/>
        <end position="1735"/>
    </location>
</feature>
<feature type="region of interest" description="Disordered" evidence="1">
    <location>
        <begin position="1758"/>
        <end position="1805"/>
    </location>
</feature>
<proteinExistence type="predicted"/>
<evidence type="ECO:0000313" key="3">
    <source>
        <dbReference type="Proteomes" id="UP001165740"/>
    </source>
</evidence>
<feature type="region of interest" description="Disordered" evidence="1">
    <location>
        <begin position="1153"/>
        <end position="1172"/>
    </location>
</feature>
<feature type="region of interest" description="Disordered" evidence="1">
    <location>
        <begin position="2018"/>
        <end position="2042"/>
    </location>
</feature>
<dbReference type="KEGG" id="bgt:106069376"/>
<keyword evidence="3" id="KW-1185">Reference proteome</keyword>
<reference evidence="4" key="1">
    <citation type="submission" date="2025-08" db="UniProtKB">
        <authorList>
            <consortium name="RefSeq"/>
        </authorList>
    </citation>
    <scope>IDENTIFICATION</scope>
</reference>
<dbReference type="Proteomes" id="UP001165740">
    <property type="component" value="Chromosome 7"/>
</dbReference>
<evidence type="ECO:0000313" key="4">
    <source>
        <dbReference type="RefSeq" id="XP_013084485.2"/>
    </source>
</evidence>
<evidence type="ECO:0000256" key="2">
    <source>
        <dbReference type="SAM" id="Phobius"/>
    </source>
</evidence>
<keyword evidence="2" id="KW-0812">Transmembrane</keyword>
<feature type="compositionally biased region" description="Basic residues" evidence="1">
    <location>
        <begin position="1153"/>
        <end position="1169"/>
    </location>
</feature>
<feature type="region of interest" description="Disordered" evidence="1">
    <location>
        <begin position="1930"/>
        <end position="1957"/>
    </location>
</feature>
<feature type="region of interest" description="Disordered" evidence="1">
    <location>
        <begin position="1011"/>
        <end position="1042"/>
    </location>
</feature>
<evidence type="ECO:0000256" key="1">
    <source>
        <dbReference type="SAM" id="MobiDB-lite"/>
    </source>
</evidence>
<feature type="compositionally biased region" description="Polar residues" evidence="1">
    <location>
        <begin position="1782"/>
        <end position="1798"/>
    </location>
</feature>